<evidence type="ECO:0000313" key="2">
    <source>
        <dbReference type="EMBL" id="MDW5592869.1"/>
    </source>
</evidence>
<dbReference type="Proteomes" id="UP001284601">
    <property type="component" value="Unassembled WGS sequence"/>
</dbReference>
<protein>
    <submittedName>
        <fullName evidence="2">PIN domain-containing protein</fullName>
    </submittedName>
</protein>
<reference evidence="2 3" key="2">
    <citation type="submission" date="2023-10" db="EMBL/GenBank/DDBJ databases">
        <authorList>
            <person name="Han X.F."/>
        </authorList>
    </citation>
    <scope>NUCLEOTIDE SEQUENCE [LARGE SCALE GENOMIC DNA]</scope>
    <source>
        <strain evidence="2 3">KCTC 39840</strain>
    </source>
</reference>
<reference evidence="3" key="1">
    <citation type="submission" date="2023-07" db="EMBL/GenBank/DDBJ databases">
        <title>Conexibacter stalactiti sp. nov., isolated from stalactites in a lava cave and emended description of the genus Conexibacter.</title>
        <authorList>
            <person name="Lee S.D."/>
        </authorList>
    </citation>
    <scope>NUCLEOTIDE SEQUENCE [LARGE SCALE GENOMIC DNA]</scope>
    <source>
        <strain evidence="3">KCTC 39840</strain>
    </source>
</reference>
<sequence>MLDTNAVGLQRPLRGSDVRFLVEAHRDEQINLLCPRVVFDEVVGRWDREFRVAVERHTQAQEAVARFDVRVTHQTRLDPDDEASRLRARLTASLQEAGIELVELPSVGHAEVLARALRRQQPFDARGRDGYRDTLLWETVLSLAPRFERLLLVSTDVVAFGEQRKRRELAQQLRAEYVARGGRENGLQWATDPREAIAMLALAPSDARIAAQEVFDHHRRAFTARLAEIWADSGESPLMHLPIDLSRFGPPWNELTANSTWVSWVNSVTQVRIGQARAKDDETLFATIVAEVGVEITLVLSTTQFEQAAQRADLNRLLRAHLSSIEDDRCDFVLPARVEVTMTATFQPRARVMHVGDDIEILSGRIA</sequence>
<comment type="caution">
    <text evidence="2">The sequence shown here is derived from an EMBL/GenBank/DDBJ whole genome shotgun (WGS) entry which is preliminary data.</text>
</comment>
<organism evidence="2 3">
    <name type="scientific">Conexibacter stalactiti</name>
    <dbReference type="NCBI Taxonomy" id="1940611"/>
    <lineage>
        <taxon>Bacteria</taxon>
        <taxon>Bacillati</taxon>
        <taxon>Actinomycetota</taxon>
        <taxon>Thermoleophilia</taxon>
        <taxon>Solirubrobacterales</taxon>
        <taxon>Conexibacteraceae</taxon>
        <taxon>Conexibacter</taxon>
    </lineage>
</organism>
<proteinExistence type="predicted"/>
<evidence type="ECO:0000259" key="1">
    <source>
        <dbReference type="Pfam" id="PF16289"/>
    </source>
</evidence>
<evidence type="ECO:0000313" key="3">
    <source>
        <dbReference type="Proteomes" id="UP001284601"/>
    </source>
</evidence>
<accession>A0ABU4HHT2</accession>
<feature type="domain" description="DUF4935" evidence="1">
    <location>
        <begin position="1"/>
        <end position="156"/>
    </location>
</feature>
<dbReference type="Pfam" id="PF16289">
    <property type="entry name" value="PIN_12"/>
    <property type="match status" value="1"/>
</dbReference>
<name>A0ABU4HHT2_9ACTN</name>
<dbReference type="EMBL" id="JAWSTH010000001">
    <property type="protein sequence ID" value="MDW5592869.1"/>
    <property type="molecule type" value="Genomic_DNA"/>
</dbReference>
<dbReference type="InterPro" id="IPR032557">
    <property type="entry name" value="DUF4935"/>
</dbReference>
<keyword evidence="3" id="KW-1185">Reference proteome</keyword>
<gene>
    <name evidence="2" type="ORF">R7226_00870</name>
</gene>
<dbReference type="RefSeq" id="WP_318595125.1">
    <property type="nucleotide sequence ID" value="NZ_JAWSTH010000001.1"/>
</dbReference>